<evidence type="ECO:0000313" key="2">
    <source>
        <dbReference type="Proteomes" id="UP001611494"/>
    </source>
</evidence>
<dbReference type="SUPFAM" id="SSF55144">
    <property type="entry name" value="LigT-like"/>
    <property type="match status" value="1"/>
</dbReference>
<dbReference type="Pfam" id="PF13563">
    <property type="entry name" value="2_5_RNA_ligase2"/>
    <property type="match status" value="1"/>
</dbReference>
<protein>
    <submittedName>
        <fullName evidence="1">2'-5' RNA ligase family protein</fullName>
    </submittedName>
</protein>
<evidence type="ECO:0000313" key="1">
    <source>
        <dbReference type="EMBL" id="MFI2233380.1"/>
    </source>
</evidence>
<keyword evidence="2" id="KW-1185">Reference proteome</keyword>
<dbReference type="EMBL" id="JBIRYL010000013">
    <property type="protein sequence ID" value="MFI2233380.1"/>
    <property type="molecule type" value="Genomic_DNA"/>
</dbReference>
<sequence length="212" mass="23223">MAATEAAAVSSQLRNHWTKPLGGVGYYWFLTFEDSAPLRSAVRECQSRLAFPQYDPVPLESLHLTVGRIGKTGEVSPGRLRAIQASARRGLCEMDPFELTIGALRRVSAALIFDVTPAGNIDQLRTQLGAGTIVALSEPDAPPKRHPPHVTVAYGNSDGIASPELDEAVATVDRSLRTVRVEVSEVSMVLLYRRRAMYSWDLIERIPLGRSI</sequence>
<accession>A0ABW7W631</accession>
<proteinExistence type="predicted"/>
<gene>
    <name evidence="1" type="ORF">ACH49Z_26375</name>
</gene>
<comment type="caution">
    <text evidence="1">The sequence shown here is derived from an EMBL/GenBank/DDBJ whole genome shotgun (WGS) entry which is preliminary data.</text>
</comment>
<dbReference type="InterPro" id="IPR009097">
    <property type="entry name" value="Cyclic_Pdiesterase"/>
</dbReference>
<name>A0ABW7W631_9NOCA</name>
<dbReference type="Proteomes" id="UP001611494">
    <property type="component" value="Unassembled WGS sequence"/>
</dbReference>
<dbReference type="GO" id="GO:0016874">
    <property type="term" value="F:ligase activity"/>
    <property type="evidence" value="ECO:0007669"/>
    <property type="project" value="UniProtKB-KW"/>
</dbReference>
<keyword evidence="1" id="KW-0436">Ligase</keyword>
<dbReference type="RefSeq" id="WP_397065560.1">
    <property type="nucleotide sequence ID" value="NZ_JBIRYL010000013.1"/>
</dbReference>
<reference evidence="1 2" key="1">
    <citation type="submission" date="2024-10" db="EMBL/GenBank/DDBJ databases">
        <title>The Natural Products Discovery Center: Release of the First 8490 Sequenced Strains for Exploring Actinobacteria Biosynthetic Diversity.</title>
        <authorList>
            <person name="Kalkreuter E."/>
            <person name="Kautsar S.A."/>
            <person name="Yang D."/>
            <person name="Bader C.D."/>
            <person name="Teijaro C.N."/>
            <person name="Fluegel L."/>
            <person name="Davis C.M."/>
            <person name="Simpson J.R."/>
            <person name="Lauterbach L."/>
            <person name="Steele A.D."/>
            <person name="Gui C."/>
            <person name="Meng S."/>
            <person name="Li G."/>
            <person name="Viehrig K."/>
            <person name="Ye F."/>
            <person name="Su P."/>
            <person name="Kiefer A.F."/>
            <person name="Nichols A."/>
            <person name="Cepeda A.J."/>
            <person name="Yan W."/>
            <person name="Fan B."/>
            <person name="Jiang Y."/>
            <person name="Adhikari A."/>
            <person name="Zheng C.-J."/>
            <person name="Schuster L."/>
            <person name="Cowan T.M."/>
            <person name="Smanski M.J."/>
            <person name="Chevrette M.G."/>
            <person name="De Carvalho L.P.S."/>
            <person name="Shen B."/>
        </authorList>
    </citation>
    <scope>NUCLEOTIDE SEQUENCE [LARGE SCALE GENOMIC DNA]</scope>
    <source>
        <strain evidence="1 2">NPDC019377</strain>
    </source>
</reference>
<dbReference type="Gene3D" id="3.90.1140.10">
    <property type="entry name" value="Cyclic phosphodiesterase"/>
    <property type="match status" value="1"/>
</dbReference>
<organism evidence="1 2">
    <name type="scientific">Nocardia testacea</name>
    <dbReference type="NCBI Taxonomy" id="248551"/>
    <lineage>
        <taxon>Bacteria</taxon>
        <taxon>Bacillati</taxon>
        <taxon>Actinomycetota</taxon>
        <taxon>Actinomycetes</taxon>
        <taxon>Mycobacteriales</taxon>
        <taxon>Nocardiaceae</taxon>
        <taxon>Nocardia</taxon>
    </lineage>
</organism>